<dbReference type="PANTHER" id="PTHR43080">
    <property type="entry name" value="CBS DOMAIN-CONTAINING PROTEIN CBSX3, MITOCHONDRIAL"/>
    <property type="match status" value="1"/>
</dbReference>
<keyword evidence="5" id="KW-1185">Reference proteome</keyword>
<dbReference type="RefSeq" id="WP_176984961.1">
    <property type="nucleotide sequence ID" value="NZ_BOND01000008.1"/>
</dbReference>
<evidence type="ECO:0000256" key="1">
    <source>
        <dbReference type="ARBA" id="ARBA00023122"/>
    </source>
</evidence>
<dbReference type="SUPFAM" id="SSF54631">
    <property type="entry name" value="CBS-domain pair"/>
    <property type="match status" value="1"/>
</dbReference>
<dbReference type="InterPro" id="IPR051257">
    <property type="entry name" value="Diverse_CBS-Domain"/>
</dbReference>
<dbReference type="STRING" id="137265.SAMN05421684_3603"/>
<protein>
    <submittedName>
        <fullName evidence="4">CBS domain-containing protein</fullName>
    </submittedName>
</protein>
<name>A0A1H3R8H9_9ACTN</name>
<dbReference type="InterPro" id="IPR046342">
    <property type="entry name" value="CBS_dom_sf"/>
</dbReference>
<feature type="domain" description="CBS" evidence="3">
    <location>
        <begin position="24"/>
        <end position="83"/>
    </location>
</feature>
<gene>
    <name evidence="4" type="ORF">SAMN05421684_3603</name>
</gene>
<evidence type="ECO:0000313" key="5">
    <source>
        <dbReference type="Proteomes" id="UP000199632"/>
    </source>
</evidence>
<evidence type="ECO:0000313" key="4">
    <source>
        <dbReference type="EMBL" id="SDZ22094.1"/>
    </source>
</evidence>
<evidence type="ECO:0000259" key="3">
    <source>
        <dbReference type="PROSITE" id="PS51371"/>
    </source>
</evidence>
<accession>A0A1H3R8H9</accession>
<sequence length="142" mass="14935">MKQTYAARGRKVPPLLSRPVRHVMGTPLVCVAEGTRLGEALAEMVRHGLRHLVVIDGLGTCRGVVADRTIVAAWARSPESLDSQTVGSVLEPGSAIMDPESPVVNAARLMHTTHVDAVVVAGADLRPIGIVTGSDLIAYLAV</sequence>
<dbReference type="Gene3D" id="3.10.580.10">
    <property type="entry name" value="CBS-domain"/>
    <property type="match status" value="1"/>
</dbReference>
<dbReference type="Proteomes" id="UP000199632">
    <property type="component" value="Unassembled WGS sequence"/>
</dbReference>
<evidence type="ECO:0000256" key="2">
    <source>
        <dbReference type="PROSITE-ProRule" id="PRU00703"/>
    </source>
</evidence>
<proteinExistence type="predicted"/>
<reference evidence="5" key="1">
    <citation type="submission" date="2016-10" db="EMBL/GenBank/DDBJ databases">
        <authorList>
            <person name="Varghese N."/>
            <person name="Submissions S."/>
        </authorList>
    </citation>
    <scope>NUCLEOTIDE SEQUENCE [LARGE SCALE GENOMIC DNA]</scope>
    <source>
        <strain evidence="5">DSM 44718</strain>
    </source>
</reference>
<dbReference type="EMBL" id="FNQB01000002">
    <property type="protein sequence ID" value="SDZ22094.1"/>
    <property type="molecule type" value="Genomic_DNA"/>
</dbReference>
<organism evidence="4 5">
    <name type="scientific">Asanoa ishikariensis</name>
    <dbReference type="NCBI Taxonomy" id="137265"/>
    <lineage>
        <taxon>Bacteria</taxon>
        <taxon>Bacillati</taxon>
        <taxon>Actinomycetota</taxon>
        <taxon>Actinomycetes</taxon>
        <taxon>Micromonosporales</taxon>
        <taxon>Micromonosporaceae</taxon>
        <taxon>Asanoa</taxon>
    </lineage>
</organism>
<dbReference type="InterPro" id="IPR000644">
    <property type="entry name" value="CBS_dom"/>
</dbReference>
<dbReference type="PANTHER" id="PTHR43080:SF26">
    <property type="entry name" value="REGULATORY PROTEIN"/>
    <property type="match status" value="1"/>
</dbReference>
<dbReference type="Pfam" id="PF00571">
    <property type="entry name" value="CBS"/>
    <property type="match status" value="2"/>
</dbReference>
<dbReference type="SMART" id="SM00116">
    <property type="entry name" value="CBS"/>
    <property type="match status" value="2"/>
</dbReference>
<dbReference type="PROSITE" id="PS51371">
    <property type="entry name" value="CBS"/>
    <property type="match status" value="1"/>
</dbReference>
<keyword evidence="1 2" id="KW-0129">CBS domain</keyword>
<dbReference type="AlphaFoldDB" id="A0A1H3R8H9"/>